<keyword evidence="4 8" id="KW-0808">Transferase</keyword>
<comment type="caution">
    <text evidence="8">The sequence shown here is derived from an EMBL/GenBank/DDBJ whole genome shotgun (WGS) entry which is preliminary data.</text>
</comment>
<dbReference type="RefSeq" id="WP_290359178.1">
    <property type="nucleotide sequence ID" value="NZ_JAUHHC010000003.1"/>
</dbReference>
<evidence type="ECO:0000256" key="1">
    <source>
        <dbReference type="ARBA" id="ARBA00004236"/>
    </source>
</evidence>
<dbReference type="InterPro" id="IPR029044">
    <property type="entry name" value="Nucleotide-diphossugar_trans"/>
</dbReference>
<evidence type="ECO:0000256" key="3">
    <source>
        <dbReference type="ARBA" id="ARBA00022676"/>
    </source>
</evidence>
<dbReference type="PANTHER" id="PTHR43646:SF2">
    <property type="entry name" value="GLYCOSYLTRANSFERASE 2-LIKE DOMAIN-CONTAINING PROTEIN"/>
    <property type="match status" value="1"/>
</dbReference>
<keyword evidence="6" id="KW-1133">Transmembrane helix</keyword>
<proteinExistence type="predicted"/>
<evidence type="ECO:0000256" key="6">
    <source>
        <dbReference type="SAM" id="Phobius"/>
    </source>
</evidence>
<evidence type="ECO:0000256" key="5">
    <source>
        <dbReference type="ARBA" id="ARBA00023136"/>
    </source>
</evidence>
<reference evidence="8 9" key="1">
    <citation type="submission" date="2023-06" db="EMBL/GenBank/DDBJ databases">
        <title>Pelomonas sp. PFR6 16S ribosomal RNA gene Genome sequencing and assembly.</title>
        <authorList>
            <person name="Woo H."/>
        </authorList>
    </citation>
    <scope>NUCLEOTIDE SEQUENCE [LARGE SCALE GENOMIC DNA]</scope>
    <source>
        <strain evidence="8 9">PFR6</strain>
    </source>
</reference>
<protein>
    <submittedName>
        <fullName evidence="8">Glycosyltransferase family A protein</fullName>
        <ecNumber evidence="8">2.4.-.-</ecNumber>
    </submittedName>
</protein>
<dbReference type="Gene3D" id="3.90.550.10">
    <property type="entry name" value="Spore Coat Polysaccharide Biosynthesis Protein SpsA, Chain A"/>
    <property type="match status" value="1"/>
</dbReference>
<dbReference type="CDD" id="cd00761">
    <property type="entry name" value="Glyco_tranf_GTA_type"/>
    <property type="match status" value="1"/>
</dbReference>
<gene>
    <name evidence="8" type="ORF">QWJ38_11255</name>
</gene>
<feature type="transmembrane region" description="Helical" evidence="6">
    <location>
        <begin position="313"/>
        <end position="331"/>
    </location>
</feature>
<keyword evidence="2" id="KW-1003">Cell membrane</keyword>
<evidence type="ECO:0000313" key="8">
    <source>
        <dbReference type="EMBL" id="MDN3920856.1"/>
    </source>
</evidence>
<dbReference type="PANTHER" id="PTHR43646">
    <property type="entry name" value="GLYCOSYLTRANSFERASE"/>
    <property type="match status" value="1"/>
</dbReference>
<feature type="transmembrane region" description="Helical" evidence="6">
    <location>
        <begin position="284"/>
        <end position="301"/>
    </location>
</feature>
<keyword evidence="6" id="KW-0812">Transmembrane</keyword>
<name>A0ABT8DS35_9BURK</name>
<evidence type="ECO:0000256" key="2">
    <source>
        <dbReference type="ARBA" id="ARBA00022475"/>
    </source>
</evidence>
<organism evidence="8 9">
    <name type="scientific">Roseateles violae</name>
    <dbReference type="NCBI Taxonomy" id="3058042"/>
    <lineage>
        <taxon>Bacteria</taxon>
        <taxon>Pseudomonadati</taxon>
        <taxon>Pseudomonadota</taxon>
        <taxon>Betaproteobacteria</taxon>
        <taxon>Burkholderiales</taxon>
        <taxon>Sphaerotilaceae</taxon>
        <taxon>Roseateles</taxon>
    </lineage>
</organism>
<dbReference type="GO" id="GO:0016757">
    <property type="term" value="F:glycosyltransferase activity"/>
    <property type="evidence" value="ECO:0007669"/>
    <property type="project" value="UniProtKB-KW"/>
</dbReference>
<evidence type="ECO:0000313" key="9">
    <source>
        <dbReference type="Proteomes" id="UP001228044"/>
    </source>
</evidence>
<feature type="domain" description="Glycosyltransferase 2-like" evidence="7">
    <location>
        <begin position="20"/>
        <end position="157"/>
    </location>
</feature>
<dbReference type="SUPFAM" id="SSF53448">
    <property type="entry name" value="Nucleotide-diphospho-sugar transferases"/>
    <property type="match status" value="1"/>
</dbReference>
<feature type="transmembrane region" description="Helical" evidence="6">
    <location>
        <begin position="259"/>
        <end position="278"/>
    </location>
</feature>
<dbReference type="Proteomes" id="UP001228044">
    <property type="component" value="Unassembled WGS sequence"/>
</dbReference>
<evidence type="ECO:0000259" key="7">
    <source>
        <dbReference type="Pfam" id="PF00535"/>
    </source>
</evidence>
<sequence length="351" mass="38191">MQATVENSSVGAGKPRPLISVLIKALNEERRIGACLDSVMLAIRGLDAEVLLVDSLSNDRTVEIARRYPIRIVQFQRIEDRGCGAAVQLGFQQARGEYIYVLDADMELMPGFLALALQRLADDPGLAGVGGRLVDRCVLTEYDKRRARAALQQVADVEVLELGGGGLYRRNAVDQVGYLANRWLAAFEEADLGARLNAAGWRLLRLHAVAVTHEGHVEGNWAMLRRLWRNGRAQATGAFLRAAWGQPWWRLACRKQRHVLLVAAIWGLGGLVACILGVVGAGWMLALLALAAVPVLLLAALTLRKRSLREASWALATWHMFAAAALLGSLATPRDPCELILGRVLSGESAS</sequence>
<dbReference type="Pfam" id="PF00535">
    <property type="entry name" value="Glycos_transf_2"/>
    <property type="match status" value="1"/>
</dbReference>
<keyword evidence="9" id="KW-1185">Reference proteome</keyword>
<dbReference type="InterPro" id="IPR001173">
    <property type="entry name" value="Glyco_trans_2-like"/>
</dbReference>
<evidence type="ECO:0000256" key="4">
    <source>
        <dbReference type="ARBA" id="ARBA00022679"/>
    </source>
</evidence>
<keyword evidence="3 8" id="KW-0328">Glycosyltransferase</keyword>
<accession>A0ABT8DS35</accession>
<dbReference type="EC" id="2.4.-.-" evidence="8"/>
<keyword evidence="5 6" id="KW-0472">Membrane</keyword>
<dbReference type="EMBL" id="JAUHHC010000003">
    <property type="protein sequence ID" value="MDN3920856.1"/>
    <property type="molecule type" value="Genomic_DNA"/>
</dbReference>
<comment type="subcellular location">
    <subcellularLocation>
        <location evidence="1">Cell membrane</location>
    </subcellularLocation>
</comment>